<dbReference type="EMBL" id="RJLN01000014">
    <property type="protein sequence ID" value="RNM00082.1"/>
    <property type="molecule type" value="Genomic_DNA"/>
</dbReference>
<comment type="caution">
    <text evidence="1">The sequence shown here is derived from an EMBL/GenBank/DDBJ whole genome shotgun (WGS) entry which is preliminary data.</text>
</comment>
<organism evidence="1 2">
    <name type="scientific">Micromonospora solifontis</name>
    <dbReference type="NCBI Taxonomy" id="2487138"/>
    <lineage>
        <taxon>Bacteria</taxon>
        <taxon>Bacillati</taxon>
        <taxon>Actinomycetota</taxon>
        <taxon>Actinomycetes</taxon>
        <taxon>Micromonosporales</taxon>
        <taxon>Micromonosporaceae</taxon>
        <taxon>Micromonospora</taxon>
    </lineage>
</organism>
<accession>A0ABX9WL50</accession>
<evidence type="ECO:0000313" key="1">
    <source>
        <dbReference type="EMBL" id="RNM00082.1"/>
    </source>
</evidence>
<sequence>MSGALQAGYAPPSRPDQPAPGRRWLVPAAVVWAVLLAGLTWWSVRHDPPTVKEQRTLGEAAPVVDRAMGRLVAALDDDAWELTPVRVARGCRVTPLSDGATLTRGLDVPVPVGSERALLDRVAQRLPADWRAGVATEAGRPRLRADAGEFIAVDGRVVADGLVRFSAATGCRPADTELVELLPGHPVGPELTAALRALGQAPPPDAAQVAAAPCPGGGLARTVGVTAGAVPASLAALRPLGAVVVDRPELYAYRVGSVAVLADSTGGKLRLVASTGCAG</sequence>
<evidence type="ECO:0000313" key="2">
    <source>
        <dbReference type="Proteomes" id="UP000280698"/>
    </source>
</evidence>
<keyword evidence="2" id="KW-1185">Reference proteome</keyword>
<reference evidence="1 2" key="1">
    <citation type="submission" date="2018-11" db="EMBL/GenBank/DDBJ databases">
        <title>Micromonospora sp. PPF5-17, a new actinomycetes isolated from a hot spring soil.</title>
        <authorList>
            <person name="Thawai C."/>
        </authorList>
    </citation>
    <scope>NUCLEOTIDE SEQUENCE [LARGE SCALE GENOMIC DNA]</scope>
    <source>
        <strain evidence="1 2">PPF5-17</strain>
    </source>
</reference>
<proteinExistence type="predicted"/>
<protein>
    <submittedName>
        <fullName evidence="1">Uncharacterized protein</fullName>
    </submittedName>
</protein>
<gene>
    <name evidence="1" type="ORF">EFE23_07320</name>
</gene>
<dbReference type="Proteomes" id="UP000280698">
    <property type="component" value="Unassembled WGS sequence"/>
</dbReference>
<name>A0ABX9WL50_9ACTN</name>